<accession>W5NKZ4</accession>
<dbReference type="PANTHER" id="PTHR22444">
    <property type="entry name" value="GLUTAMATE-RICH PROTEIN 1"/>
    <property type="match status" value="1"/>
</dbReference>
<keyword evidence="3" id="KW-1185">Reference proteome</keyword>
<feature type="compositionally biased region" description="Basic residues" evidence="1">
    <location>
        <begin position="161"/>
        <end position="172"/>
    </location>
</feature>
<dbReference type="Bgee" id="ENSLOCG00000017225">
    <property type="expression patterns" value="Expressed in ovary and 13 other cell types or tissues"/>
</dbReference>
<dbReference type="eggNOG" id="ENOG502S06A">
    <property type="taxonomic scope" value="Eukaryota"/>
</dbReference>
<reference evidence="3" key="1">
    <citation type="submission" date="2011-12" db="EMBL/GenBank/DDBJ databases">
        <title>The Draft Genome of Lepisosteus oculatus.</title>
        <authorList>
            <consortium name="The Broad Institute Genome Assembly &amp; Analysis Group"/>
            <consortium name="Computational R&amp;D Group"/>
            <consortium name="and Sequencing Platform"/>
            <person name="Di Palma F."/>
            <person name="Alfoldi J."/>
            <person name="Johnson J."/>
            <person name="Berlin A."/>
            <person name="Gnerre S."/>
            <person name="Jaffe D."/>
            <person name="MacCallum I."/>
            <person name="Young S."/>
            <person name="Walker B.J."/>
            <person name="Lander E.S."/>
            <person name="Lindblad-Toh K."/>
        </authorList>
    </citation>
    <scope>NUCLEOTIDE SEQUENCE [LARGE SCALE GENOMIC DNA]</scope>
</reference>
<dbReference type="InParanoid" id="W5NKZ4"/>
<dbReference type="AlphaFoldDB" id="W5NKZ4"/>
<dbReference type="InterPro" id="IPR026719">
    <property type="entry name" value="ERICH1"/>
</dbReference>
<dbReference type="Ensembl" id="ENSLOCT00000021339.1">
    <property type="protein sequence ID" value="ENSLOCP00000021303.1"/>
    <property type="gene ID" value="ENSLOCG00000017225.1"/>
</dbReference>
<feature type="region of interest" description="Disordered" evidence="1">
    <location>
        <begin position="71"/>
        <end position="174"/>
    </location>
</feature>
<dbReference type="OMA" id="YWITEIL"/>
<protein>
    <submittedName>
        <fullName evidence="2">Glutamate rich 1</fullName>
    </submittedName>
</protein>
<dbReference type="PANTHER" id="PTHR22444:SF1">
    <property type="entry name" value="GLUTAMATE-RICH PROTEIN 1"/>
    <property type="match status" value="1"/>
</dbReference>
<feature type="compositionally biased region" description="Pro residues" evidence="1">
    <location>
        <begin position="140"/>
        <end position="149"/>
    </location>
</feature>
<dbReference type="EMBL" id="AHAT01032645">
    <property type="status" value="NOT_ANNOTATED_CDS"/>
    <property type="molecule type" value="Genomic_DNA"/>
</dbReference>
<feature type="region of interest" description="Disordered" evidence="1">
    <location>
        <begin position="23"/>
        <end position="42"/>
    </location>
</feature>
<dbReference type="Proteomes" id="UP000018468">
    <property type="component" value="Linkage group LG1"/>
</dbReference>
<dbReference type="GeneTree" id="ENSGT00390000005606"/>
<name>W5NKZ4_LEPOC</name>
<evidence type="ECO:0000313" key="2">
    <source>
        <dbReference type="Ensembl" id="ENSLOCP00000021303.1"/>
    </source>
</evidence>
<feature type="compositionally biased region" description="Basic residues" evidence="1">
    <location>
        <begin position="111"/>
        <end position="120"/>
    </location>
</feature>
<sequence>MPNKRKEVFQEKVLQRLYQCSPKTKNVQNAGLGSPPGPVDEKSLVKLKANSNIIKGAEEKKPLLQRRLYTVCPPPDEFKTGGERSVAPCEPEDINSERNSAEDAPQTSTGRRPRRRKRKTGNPSSGVAGEERAEHAATPTPEPENPPESPHQEERDASLSRNRKRKLKKRRRKEELRSLGLIPRTAAVEFTYRPEEGGILGQEEEEELSGRQAADVLDFLQATQEIYFTDRKSCMTPIRYFTNLKTAVPQSFLKSLATGAVPAAQVALLYQLKSLVLLQDIERLKRALEEFQHNSVMPPGETSALCSLFKYWITDILPVRKQELK</sequence>
<organism evidence="2 3">
    <name type="scientific">Lepisosteus oculatus</name>
    <name type="common">Spotted gar</name>
    <dbReference type="NCBI Taxonomy" id="7918"/>
    <lineage>
        <taxon>Eukaryota</taxon>
        <taxon>Metazoa</taxon>
        <taxon>Chordata</taxon>
        <taxon>Craniata</taxon>
        <taxon>Vertebrata</taxon>
        <taxon>Euteleostomi</taxon>
        <taxon>Actinopterygii</taxon>
        <taxon>Neopterygii</taxon>
        <taxon>Holostei</taxon>
        <taxon>Semionotiformes</taxon>
        <taxon>Lepisosteidae</taxon>
        <taxon>Lepisosteus</taxon>
    </lineage>
</organism>
<dbReference type="STRING" id="7918.ENSLOCP00000021303"/>
<reference evidence="2" key="2">
    <citation type="submission" date="2025-08" db="UniProtKB">
        <authorList>
            <consortium name="Ensembl"/>
        </authorList>
    </citation>
    <scope>IDENTIFICATION</scope>
</reference>
<reference evidence="2" key="3">
    <citation type="submission" date="2025-09" db="UniProtKB">
        <authorList>
            <consortium name="Ensembl"/>
        </authorList>
    </citation>
    <scope>IDENTIFICATION</scope>
</reference>
<dbReference type="HOGENOM" id="CLU_855168_0_0_1"/>
<dbReference type="FunCoup" id="W5NKZ4">
    <property type="interactions" value="556"/>
</dbReference>
<evidence type="ECO:0000256" key="1">
    <source>
        <dbReference type="SAM" id="MobiDB-lite"/>
    </source>
</evidence>
<evidence type="ECO:0000313" key="3">
    <source>
        <dbReference type="Proteomes" id="UP000018468"/>
    </source>
</evidence>
<proteinExistence type="predicted"/>